<evidence type="ECO:0000313" key="5">
    <source>
        <dbReference type="Proteomes" id="UP000248021"/>
    </source>
</evidence>
<dbReference type="InterPro" id="IPR036390">
    <property type="entry name" value="WH_DNA-bd_sf"/>
</dbReference>
<dbReference type="GO" id="GO:0003700">
    <property type="term" value="F:DNA-binding transcription factor activity"/>
    <property type="evidence" value="ECO:0007669"/>
    <property type="project" value="InterPro"/>
</dbReference>
<comment type="caution">
    <text evidence="4">The sequence shown here is derived from an EMBL/GenBank/DDBJ whole genome shotgun (WGS) entry which is preliminary data.</text>
</comment>
<dbReference type="GO" id="GO:0003677">
    <property type="term" value="F:DNA binding"/>
    <property type="evidence" value="ECO:0007669"/>
    <property type="project" value="UniProtKB-KW"/>
</dbReference>
<dbReference type="Gene3D" id="1.20.120.530">
    <property type="entry name" value="GntR ligand-binding domain-like"/>
    <property type="match status" value="1"/>
</dbReference>
<evidence type="ECO:0000256" key="3">
    <source>
        <dbReference type="ARBA" id="ARBA00023163"/>
    </source>
</evidence>
<keyword evidence="2 4" id="KW-0238">DNA-binding</keyword>
<dbReference type="InterPro" id="IPR011711">
    <property type="entry name" value="GntR_C"/>
</dbReference>
<dbReference type="Proteomes" id="UP000248021">
    <property type="component" value="Unassembled WGS sequence"/>
</dbReference>
<keyword evidence="5" id="KW-1185">Reference proteome</keyword>
<proteinExistence type="predicted"/>
<name>A0A2V3U6F4_9HYPH</name>
<accession>A0A2V3U6F4</accession>
<dbReference type="InterPro" id="IPR000524">
    <property type="entry name" value="Tscrpt_reg_HTH_GntR"/>
</dbReference>
<sequence>MVISEQQSSRQKAYEAFTRHLLAHALRPGQFVSQRELVELTRLPVGVVRELVSRLEAEGLVMTVPHRGMQIAYVGIDLIRDAFQYRAMIEREAVASYAATASDEEIARWRQAHEAILETCERGLGDQDPAAFLAEAQTTDFSFHTTIVDALGNAIISDAYRVNSLKLSLVRQERGRLTMALLPLAMQDHLAIIAALERRDAVGAAQAMATHVMRGRNRSLGIDGR</sequence>
<organism evidence="4 5">
    <name type="scientific">Chelatococcus asaccharovorans</name>
    <dbReference type="NCBI Taxonomy" id="28210"/>
    <lineage>
        <taxon>Bacteria</taxon>
        <taxon>Pseudomonadati</taxon>
        <taxon>Pseudomonadota</taxon>
        <taxon>Alphaproteobacteria</taxon>
        <taxon>Hyphomicrobiales</taxon>
        <taxon>Chelatococcaceae</taxon>
        <taxon>Chelatococcus</taxon>
    </lineage>
</organism>
<dbReference type="Pfam" id="PF07729">
    <property type="entry name" value="FCD"/>
    <property type="match status" value="1"/>
</dbReference>
<keyword evidence="3" id="KW-0804">Transcription</keyword>
<evidence type="ECO:0000313" key="4">
    <source>
        <dbReference type="EMBL" id="PXW58677.1"/>
    </source>
</evidence>
<dbReference type="EMBL" id="QJJK01000005">
    <property type="protein sequence ID" value="PXW58677.1"/>
    <property type="molecule type" value="Genomic_DNA"/>
</dbReference>
<dbReference type="PANTHER" id="PTHR43537">
    <property type="entry name" value="TRANSCRIPTIONAL REGULATOR, GNTR FAMILY"/>
    <property type="match status" value="1"/>
</dbReference>
<reference evidence="4 5" key="1">
    <citation type="submission" date="2018-05" db="EMBL/GenBank/DDBJ databases">
        <title>Genomic Encyclopedia of Type Strains, Phase IV (KMG-IV): sequencing the most valuable type-strain genomes for metagenomic binning, comparative biology and taxonomic classification.</title>
        <authorList>
            <person name="Goeker M."/>
        </authorList>
    </citation>
    <scope>NUCLEOTIDE SEQUENCE [LARGE SCALE GENOMIC DNA]</scope>
    <source>
        <strain evidence="4 5">DSM 6462</strain>
    </source>
</reference>
<dbReference type="SUPFAM" id="SSF46785">
    <property type="entry name" value="Winged helix' DNA-binding domain"/>
    <property type="match status" value="1"/>
</dbReference>
<evidence type="ECO:0000256" key="2">
    <source>
        <dbReference type="ARBA" id="ARBA00023125"/>
    </source>
</evidence>
<dbReference type="RefSeq" id="WP_110374772.1">
    <property type="nucleotide sequence ID" value="NZ_CAKNFM010000006.1"/>
</dbReference>
<dbReference type="PROSITE" id="PS50949">
    <property type="entry name" value="HTH_GNTR"/>
    <property type="match status" value="1"/>
</dbReference>
<keyword evidence="1" id="KW-0805">Transcription regulation</keyword>
<dbReference type="Pfam" id="PF00392">
    <property type="entry name" value="GntR"/>
    <property type="match status" value="1"/>
</dbReference>
<dbReference type="AlphaFoldDB" id="A0A2V3U6F4"/>
<protein>
    <submittedName>
        <fullName evidence="4">DNA-binding GntR family transcriptional regulator</fullName>
    </submittedName>
</protein>
<evidence type="ECO:0000256" key="1">
    <source>
        <dbReference type="ARBA" id="ARBA00023015"/>
    </source>
</evidence>
<dbReference type="SMART" id="SM00895">
    <property type="entry name" value="FCD"/>
    <property type="match status" value="1"/>
</dbReference>
<dbReference type="Gene3D" id="1.10.10.10">
    <property type="entry name" value="Winged helix-like DNA-binding domain superfamily/Winged helix DNA-binding domain"/>
    <property type="match status" value="1"/>
</dbReference>
<dbReference type="SUPFAM" id="SSF48008">
    <property type="entry name" value="GntR ligand-binding domain-like"/>
    <property type="match status" value="1"/>
</dbReference>
<dbReference type="InterPro" id="IPR008920">
    <property type="entry name" value="TF_FadR/GntR_C"/>
</dbReference>
<gene>
    <name evidence="4" type="ORF">C7450_10523</name>
</gene>
<dbReference type="PANTHER" id="PTHR43537:SF5">
    <property type="entry name" value="UXU OPERON TRANSCRIPTIONAL REGULATOR"/>
    <property type="match status" value="1"/>
</dbReference>
<dbReference type="OrthoDB" id="7768882at2"/>
<dbReference type="InterPro" id="IPR036388">
    <property type="entry name" value="WH-like_DNA-bd_sf"/>
</dbReference>